<dbReference type="Proteomes" id="UP000887013">
    <property type="component" value="Unassembled WGS sequence"/>
</dbReference>
<evidence type="ECO:0000313" key="2">
    <source>
        <dbReference type="Proteomes" id="UP000887013"/>
    </source>
</evidence>
<sequence length="116" mass="13380">MKSLSHIGTHKSFVPSVGRDVFRNHAKKLDRPKKYTYATTFPICQWSRFLGRKLIRGGGRSVNRFQGTSQSCSVNVIVVSLQFVTNAVLQSYRTASEWFFLSFRWMSFNLFGENYA</sequence>
<gene>
    <name evidence="1" type="ORF">NPIL_1941</name>
</gene>
<accession>A0A8X6PXT8</accession>
<evidence type="ECO:0000313" key="1">
    <source>
        <dbReference type="EMBL" id="GFT89873.1"/>
    </source>
</evidence>
<reference evidence="1" key="1">
    <citation type="submission" date="2020-08" db="EMBL/GenBank/DDBJ databases">
        <title>Multicomponent nature underlies the extraordinary mechanical properties of spider dragline silk.</title>
        <authorList>
            <person name="Kono N."/>
            <person name="Nakamura H."/>
            <person name="Mori M."/>
            <person name="Yoshida Y."/>
            <person name="Ohtoshi R."/>
            <person name="Malay A.D."/>
            <person name="Moran D.A.P."/>
            <person name="Tomita M."/>
            <person name="Numata K."/>
            <person name="Arakawa K."/>
        </authorList>
    </citation>
    <scope>NUCLEOTIDE SEQUENCE</scope>
</reference>
<dbReference type="AlphaFoldDB" id="A0A8X6PXT8"/>
<name>A0A8X6PXT8_NEPPI</name>
<organism evidence="1 2">
    <name type="scientific">Nephila pilipes</name>
    <name type="common">Giant wood spider</name>
    <name type="synonym">Nephila maculata</name>
    <dbReference type="NCBI Taxonomy" id="299642"/>
    <lineage>
        <taxon>Eukaryota</taxon>
        <taxon>Metazoa</taxon>
        <taxon>Ecdysozoa</taxon>
        <taxon>Arthropoda</taxon>
        <taxon>Chelicerata</taxon>
        <taxon>Arachnida</taxon>
        <taxon>Araneae</taxon>
        <taxon>Araneomorphae</taxon>
        <taxon>Entelegynae</taxon>
        <taxon>Araneoidea</taxon>
        <taxon>Nephilidae</taxon>
        <taxon>Nephila</taxon>
    </lineage>
</organism>
<dbReference type="EMBL" id="BMAW01024868">
    <property type="protein sequence ID" value="GFT89873.1"/>
    <property type="molecule type" value="Genomic_DNA"/>
</dbReference>
<keyword evidence="2" id="KW-1185">Reference proteome</keyword>
<proteinExistence type="predicted"/>
<comment type="caution">
    <text evidence="1">The sequence shown here is derived from an EMBL/GenBank/DDBJ whole genome shotgun (WGS) entry which is preliminary data.</text>
</comment>
<protein>
    <submittedName>
        <fullName evidence="1">Uncharacterized protein</fullName>
    </submittedName>
</protein>